<accession>A0ABQ8YE68</accession>
<comment type="caution">
    <text evidence="2">The sequence shown here is derived from an EMBL/GenBank/DDBJ whole genome shotgun (WGS) entry which is preliminary data.</text>
</comment>
<organism evidence="2 3">
    <name type="scientific">Anaeramoeba flamelloides</name>
    <dbReference type="NCBI Taxonomy" id="1746091"/>
    <lineage>
        <taxon>Eukaryota</taxon>
        <taxon>Metamonada</taxon>
        <taxon>Anaeramoebidae</taxon>
        <taxon>Anaeramoeba</taxon>
    </lineage>
</organism>
<feature type="compositionally biased region" description="Basic and acidic residues" evidence="1">
    <location>
        <begin position="110"/>
        <end position="122"/>
    </location>
</feature>
<protein>
    <submittedName>
        <fullName evidence="2">Uncharacterized protein</fullName>
    </submittedName>
</protein>
<proteinExistence type="predicted"/>
<keyword evidence="3" id="KW-1185">Reference proteome</keyword>
<evidence type="ECO:0000256" key="1">
    <source>
        <dbReference type="SAM" id="MobiDB-lite"/>
    </source>
</evidence>
<reference evidence="2" key="1">
    <citation type="submission" date="2022-08" db="EMBL/GenBank/DDBJ databases">
        <title>Novel sulfate-reducing endosymbionts in the free-living metamonad Anaeramoeba.</title>
        <authorList>
            <person name="Jerlstrom-Hultqvist J."/>
            <person name="Cepicka I."/>
            <person name="Gallot-Lavallee L."/>
            <person name="Salas-Leiva D."/>
            <person name="Curtis B.A."/>
            <person name="Zahonova K."/>
            <person name="Pipaliya S."/>
            <person name="Dacks J."/>
            <person name="Roger A.J."/>
        </authorList>
    </citation>
    <scope>NUCLEOTIDE SEQUENCE</scope>
    <source>
        <strain evidence="2">Schooner1</strain>
    </source>
</reference>
<evidence type="ECO:0000313" key="3">
    <source>
        <dbReference type="Proteomes" id="UP001150062"/>
    </source>
</evidence>
<dbReference type="Proteomes" id="UP001150062">
    <property type="component" value="Unassembled WGS sequence"/>
</dbReference>
<name>A0ABQ8YE68_9EUKA</name>
<gene>
    <name evidence="2" type="ORF">M0813_02712</name>
</gene>
<dbReference type="EMBL" id="JAOAOG010000173">
    <property type="protein sequence ID" value="KAJ6242862.1"/>
    <property type="molecule type" value="Genomic_DNA"/>
</dbReference>
<feature type="region of interest" description="Disordered" evidence="1">
    <location>
        <begin position="110"/>
        <end position="138"/>
    </location>
</feature>
<evidence type="ECO:0000313" key="2">
    <source>
        <dbReference type="EMBL" id="KAJ6242862.1"/>
    </source>
</evidence>
<sequence length="263" mass="31363">MNSKINEENLLYEVTLSLLLMKQRYQNEKSQNVLQQNYLKSFPKLFTNESQQCSLERNQSEKKFVYQFYQIIKNKSRRSPAPYGNKLKNQDQLTNGVNILSNQRYSCKMKEKPTTHINEPKKIKPKTQTKKQSNDHEAKVIQKNRTINRKQMYDQLKVFLNQKPKPSWANRLENFFAYNQSLIVGWKENFTSLPLNSKLKPQKIIVQKKLFKIFGNLTKKSSSQKDFLRIYKSSQRGVEEFFKKYGYQKISNYSRQSILFELK</sequence>